<dbReference type="RefSeq" id="WP_189990408.1">
    <property type="nucleotide sequence ID" value="NZ_BMZS01000005.1"/>
</dbReference>
<evidence type="ECO:0000313" key="5">
    <source>
        <dbReference type="Proteomes" id="UP000630353"/>
    </source>
</evidence>
<keyword evidence="1 2" id="KW-0129">CBS domain</keyword>
<comment type="caution">
    <text evidence="4">The sequence shown here is derived from an EMBL/GenBank/DDBJ whole genome shotgun (WGS) entry which is preliminary data.</text>
</comment>
<dbReference type="PANTHER" id="PTHR43080">
    <property type="entry name" value="CBS DOMAIN-CONTAINING PROTEIN CBSX3, MITOCHONDRIAL"/>
    <property type="match status" value="1"/>
</dbReference>
<dbReference type="Pfam" id="PF00571">
    <property type="entry name" value="CBS"/>
    <property type="match status" value="2"/>
</dbReference>
<dbReference type="Proteomes" id="UP000630353">
    <property type="component" value="Unassembled WGS sequence"/>
</dbReference>
<gene>
    <name evidence="4" type="ORF">GCM10017083_27170</name>
</gene>
<evidence type="ECO:0000313" key="4">
    <source>
        <dbReference type="EMBL" id="GHD52039.1"/>
    </source>
</evidence>
<dbReference type="InterPro" id="IPR051257">
    <property type="entry name" value="Diverse_CBS-Domain"/>
</dbReference>
<dbReference type="SMART" id="SM00116">
    <property type="entry name" value="CBS"/>
    <property type="match status" value="2"/>
</dbReference>
<sequence length="143" mass="15299">MPQTIIPDAVSRQSLVTVHPGDSVRAVVHLMTKRHIGAVPVVDADGTLAGIFTERDVMCRVVDRDLDPHDTTIGQVMTAAPTTATPDWPILKALEHMADGGYRHLPVVEDGRLVAIVSIRDLYAAVTGKLEDDILALSSSGVV</sequence>
<keyword evidence="5" id="KW-1185">Reference proteome</keyword>
<dbReference type="PROSITE" id="PS51371">
    <property type="entry name" value="CBS"/>
    <property type="match status" value="2"/>
</dbReference>
<dbReference type="InterPro" id="IPR000644">
    <property type="entry name" value="CBS_dom"/>
</dbReference>
<dbReference type="InterPro" id="IPR044725">
    <property type="entry name" value="CBSX3_CBS_dom"/>
</dbReference>
<dbReference type="EMBL" id="BMZS01000005">
    <property type="protein sequence ID" value="GHD52039.1"/>
    <property type="molecule type" value="Genomic_DNA"/>
</dbReference>
<dbReference type="Gene3D" id="3.10.580.10">
    <property type="entry name" value="CBS-domain"/>
    <property type="match status" value="1"/>
</dbReference>
<accession>A0A919CPW3</accession>
<name>A0A919CPW3_9PROT</name>
<proteinExistence type="predicted"/>
<evidence type="ECO:0000259" key="3">
    <source>
        <dbReference type="PROSITE" id="PS51371"/>
    </source>
</evidence>
<reference evidence="4" key="2">
    <citation type="submission" date="2020-09" db="EMBL/GenBank/DDBJ databases">
        <authorList>
            <person name="Sun Q."/>
            <person name="Kim S."/>
        </authorList>
    </citation>
    <scope>NUCLEOTIDE SEQUENCE</scope>
    <source>
        <strain evidence="4">KCTC 42651</strain>
    </source>
</reference>
<protein>
    <submittedName>
        <fullName evidence="4">Signal transduction protein</fullName>
    </submittedName>
</protein>
<dbReference type="CDD" id="cd04623">
    <property type="entry name" value="CBS_pair_bac_euk"/>
    <property type="match status" value="1"/>
</dbReference>
<reference evidence="4" key="1">
    <citation type="journal article" date="2014" name="Int. J. Syst. Evol. Microbiol.">
        <title>Complete genome sequence of Corynebacterium casei LMG S-19264T (=DSM 44701T), isolated from a smear-ripened cheese.</title>
        <authorList>
            <consortium name="US DOE Joint Genome Institute (JGI-PGF)"/>
            <person name="Walter F."/>
            <person name="Albersmeier A."/>
            <person name="Kalinowski J."/>
            <person name="Ruckert C."/>
        </authorList>
    </citation>
    <scope>NUCLEOTIDE SEQUENCE</scope>
    <source>
        <strain evidence="4">KCTC 42651</strain>
    </source>
</reference>
<dbReference type="SUPFAM" id="SSF54631">
    <property type="entry name" value="CBS-domain pair"/>
    <property type="match status" value="1"/>
</dbReference>
<organism evidence="4 5">
    <name type="scientific">Thalassobaculum fulvum</name>
    <dbReference type="NCBI Taxonomy" id="1633335"/>
    <lineage>
        <taxon>Bacteria</taxon>
        <taxon>Pseudomonadati</taxon>
        <taxon>Pseudomonadota</taxon>
        <taxon>Alphaproteobacteria</taxon>
        <taxon>Rhodospirillales</taxon>
        <taxon>Thalassobaculaceae</taxon>
        <taxon>Thalassobaculum</taxon>
    </lineage>
</organism>
<evidence type="ECO:0000256" key="1">
    <source>
        <dbReference type="ARBA" id="ARBA00023122"/>
    </source>
</evidence>
<feature type="domain" description="CBS" evidence="3">
    <location>
        <begin position="10"/>
        <end position="71"/>
    </location>
</feature>
<dbReference type="PANTHER" id="PTHR43080:SF2">
    <property type="entry name" value="CBS DOMAIN-CONTAINING PROTEIN"/>
    <property type="match status" value="1"/>
</dbReference>
<evidence type="ECO:0000256" key="2">
    <source>
        <dbReference type="PROSITE-ProRule" id="PRU00703"/>
    </source>
</evidence>
<dbReference type="InterPro" id="IPR046342">
    <property type="entry name" value="CBS_dom_sf"/>
</dbReference>
<feature type="domain" description="CBS" evidence="3">
    <location>
        <begin position="77"/>
        <end position="134"/>
    </location>
</feature>
<dbReference type="AlphaFoldDB" id="A0A919CPW3"/>